<keyword evidence="3" id="KW-0680">Restriction system</keyword>
<name>A0A1S9I2U4_9CLOT</name>
<dbReference type="GO" id="GO:0032259">
    <property type="term" value="P:methylation"/>
    <property type="evidence" value="ECO:0007669"/>
    <property type="project" value="UniProtKB-KW"/>
</dbReference>
<dbReference type="OrthoDB" id="9800801at2"/>
<dbReference type="GO" id="GO:0009307">
    <property type="term" value="P:DNA restriction-modification system"/>
    <property type="evidence" value="ECO:0007669"/>
    <property type="project" value="UniProtKB-KW"/>
</dbReference>
<dbReference type="AlphaFoldDB" id="A0A1S9I2U4"/>
<dbReference type="Gene3D" id="3.40.50.150">
    <property type="entry name" value="Vaccinia Virus protein VP39"/>
    <property type="match status" value="1"/>
</dbReference>
<dbReference type="Pfam" id="PF01555">
    <property type="entry name" value="N6_N4_Mtase"/>
    <property type="match status" value="1"/>
</dbReference>
<dbReference type="Proteomes" id="UP000190256">
    <property type="component" value="Unassembled WGS sequence"/>
</dbReference>
<sequence>MPSLDWIGRQAVINHYKEIPYHLLEIDKGLSFNIDEADGNVIVHGDNLVALKALLPYYARSVKFCYIDVPYNTGNEDWIYNDNVNDPQIRKWLGQVVGKELDDLSRHDKWLCMMYPRLQLIKDFLRDDGFICVHIDDSESANLKIIMDEIFHSSNYLATIYVQVRYADKTLKQDMDFHKQIEQILVYRKSPKAKPNLQSEDYSYDKFVFSIQEKGQGEEIELGGKKVVIFKPGQYEIKKHDKGFKEGLKEIWASGTILDGNSQEDFLGII</sequence>
<keyword evidence="1" id="KW-0489">Methyltransferase</keyword>
<evidence type="ECO:0000256" key="2">
    <source>
        <dbReference type="ARBA" id="ARBA00022679"/>
    </source>
</evidence>
<reference evidence="5 6" key="1">
    <citation type="submission" date="2016-12" db="EMBL/GenBank/DDBJ databases">
        <title>Clostridium tepidum sp. nov., a close relative of Clostridium sporogenes and Clostridium botulinum Group I.</title>
        <authorList>
            <person name="Dobritsa A.P."/>
            <person name="Kutumbaka K.K."/>
            <person name="Werner K."/>
            <person name="Wiedmann M."/>
            <person name="Asmus A."/>
            <person name="Samadpour M."/>
        </authorList>
    </citation>
    <scope>NUCLEOTIDE SEQUENCE [LARGE SCALE GENOMIC DNA]</scope>
    <source>
        <strain evidence="5 6">IEH 97212</strain>
    </source>
</reference>
<evidence type="ECO:0000256" key="1">
    <source>
        <dbReference type="ARBA" id="ARBA00022603"/>
    </source>
</evidence>
<organism evidence="5 6">
    <name type="scientific">Clostridium tepidum</name>
    <dbReference type="NCBI Taxonomy" id="1962263"/>
    <lineage>
        <taxon>Bacteria</taxon>
        <taxon>Bacillati</taxon>
        <taxon>Bacillota</taxon>
        <taxon>Clostridia</taxon>
        <taxon>Eubacteriales</taxon>
        <taxon>Clostridiaceae</taxon>
        <taxon>Clostridium</taxon>
    </lineage>
</organism>
<dbReference type="GO" id="GO:0008170">
    <property type="term" value="F:N-methyltransferase activity"/>
    <property type="evidence" value="ECO:0007669"/>
    <property type="project" value="InterPro"/>
</dbReference>
<evidence type="ECO:0000313" key="6">
    <source>
        <dbReference type="Proteomes" id="UP000190256"/>
    </source>
</evidence>
<dbReference type="EMBL" id="MRAE01000027">
    <property type="protein sequence ID" value="OOO64643.1"/>
    <property type="molecule type" value="Genomic_DNA"/>
</dbReference>
<comment type="caution">
    <text evidence="5">The sequence shown here is derived from an EMBL/GenBank/DDBJ whole genome shotgun (WGS) entry which is preliminary data.</text>
</comment>
<feature type="domain" description="DNA methylase N-4/N-6" evidence="4">
    <location>
        <begin position="62"/>
        <end position="206"/>
    </location>
</feature>
<keyword evidence="2" id="KW-0808">Transferase</keyword>
<evidence type="ECO:0000256" key="3">
    <source>
        <dbReference type="ARBA" id="ARBA00022747"/>
    </source>
</evidence>
<evidence type="ECO:0000313" key="5">
    <source>
        <dbReference type="EMBL" id="OOO64643.1"/>
    </source>
</evidence>
<dbReference type="InterPro" id="IPR029063">
    <property type="entry name" value="SAM-dependent_MTases_sf"/>
</dbReference>
<proteinExistence type="predicted"/>
<dbReference type="RefSeq" id="WP_078054693.1">
    <property type="nucleotide sequence ID" value="NZ_MRAE01000027.1"/>
</dbReference>
<protein>
    <recommendedName>
        <fullName evidence="4">DNA methylase N-4/N-6 domain-containing protein</fullName>
    </recommendedName>
</protein>
<accession>A0A1S9I2U4</accession>
<dbReference type="GO" id="GO:0003677">
    <property type="term" value="F:DNA binding"/>
    <property type="evidence" value="ECO:0007669"/>
    <property type="project" value="InterPro"/>
</dbReference>
<gene>
    <name evidence="5" type="ORF">BS638_10355</name>
</gene>
<dbReference type="SUPFAM" id="SSF53335">
    <property type="entry name" value="S-adenosyl-L-methionine-dependent methyltransferases"/>
    <property type="match status" value="1"/>
</dbReference>
<evidence type="ECO:0000259" key="4">
    <source>
        <dbReference type="Pfam" id="PF01555"/>
    </source>
</evidence>
<dbReference type="InterPro" id="IPR002941">
    <property type="entry name" value="DNA_methylase_N4/N6"/>
</dbReference>